<dbReference type="SMART" id="SM00060">
    <property type="entry name" value="FN3"/>
    <property type="match status" value="4"/>
</dbReference>
<dbReference type="SUPFAM" id="SSF49899">
    <property type="entry name" value="Concanavalin A-like lectins/glucanases"/>
    <property type="match status" value="1"/>
</dbReference>
<dbReference type="SUPFAM" id="SSF49363">
    <property type="entry name" value="Purple acid phosphatase, N-terminal domain"/>
    <property type="match status" value="3"/>
</dbReference>
<feature type="domain" description="Fibronectin type-III" evidence="3">
    <location>
        <begin position="1620"/>
        <end position="1713"/>
    </location>
</feature>
<dbReference type="InterPro" id="IPR014755">
    <property type="entry name" value="Cu-Rt/internalin_Ig-like"/>
</dbReference>
<feature type="compositionally biased region" description="Polar residues" evidence="2">
    <location>
        <begin position="1179"/>
        <end position="1192"/>
    </location>
</feature>
<gene>
    <name evidence="4" type="ORF">ACFQBT_12905</name>
</gene>
<dbReference type="Pfam" id="PF13313">
    <property type="entry name" value="DUF4082"/>
    <property type="match status" value="4"/>
</dbReference>
<keyword evidence="5" id="KW-1185">Reference proteome</keyword>
<dbReference type="Pfam" id="PF16656">
    <property type="entry name" value="Pur_ac_phosph_N"/>
    <property type="match status" value="3"/>
</dbReference>
<dbReference type="Gene3D" id="2.60.120.200">
    <property type="match status" value="1"/>
</dbReference>
<feature type="domain" description="Fibronectin type-III" evidence="3">
    <location>
        <begin position="1434"/>
        <end position="1529"/>
    </location>
</feature>
<evidence type="ECO:0000256" key="2">
    <source>
        <dbReference type="SAM" id="MobiDB-lite"/>
    </source>
</evidence>
<name>A0ABW2AU77_9MICO</name>
<dbReference type="InterPro" id="IPR014756">
    <property type="entry name" value="Ig_E-set"/>
</dbReference>
<dbReference type="InterPro" id="IPR032812">
    <property type="entry name" value="SbsA_Ig"/>
</dbReference>
<dbReference type="EMBL" id="JBHSWJ010000002">
    <property type="protein sequence ID" value="MFC6714667.1"/>
    <property type="molecule type" value="Genomic_DNA"/>
</dbReference>
<reference evidence="5" key="1">
    <citation type="journal article" date="2019" name="Int. J. Syst. Evol. Microbiol.">
        <title>The Global Catalogue of Microorganisms (GCM) 10K type strain sequencing project: providing services to taxonomists for standard genome sequencing and annotation.</title>
        <authorList>
            <consortium name="The Broad Institute Genomics Platform"/>
            <consortium name="The Broad Institute Genome Sequencing Center for Infectious Disease"/>
            <person name="Wu L."/>
            <person name="Ma J."/>
        </authorList>
    </citation>
    <scope>NUCLEOTIDE SEQUENCE [LARGE SCALE GENOMIC DNA]</scope>
    <source>
        <strain evidence="5">NBRC 106593</strain>
    </source>
</reference>
<feature type="region of interest" description="Disordered" evidence="2">
    <location>
        <begin position="189"/>
        <end position="215"/>
    </location>
</feature>
<evidence type="ECO:0000259" key="3">
    <source>
        <dbReference type="PROSITE" id="PS50853"/>
    </source>
</evidence>
<evidence type="ECO:0000313" key="5">
    <source>
        <dbReference type="Proteomes" id="UP001596356"/>
    </source>
</evidence>
<dbReference type="CDD" id="cd00063">
    <property type="entry name" value="FN3"/>
    <property type="match status" value="3"/>
</dbReference>
<dbReference type="InterPro" id="IPR015914">
    <property type="entry name" value="PAPs_N"/>
</dbReference>
<feature type="domain" description="Fibronectin type-III" evidence="3">
    <location>
        <begin position="1167"/>
        <end position="1268"/>
    </location>
</feature>
<comment type="caution">
    <text evidence="4">The sequence shown here is derived from an EMBL/GenBank/DDBJ whole genome shotgun (WGS) entry which is preliminary data.</text>
</comment>
<dbReference type="InterPro" id="IPR039331">
    <property type="entry name" value="PAPs-like"/>
</dbReference>
<evidence type="ECO:0000313" key="4">
    <source>
        <dbReference type="EMBL" id="MFC6714667.1"/>
    </source>
</evidence>
<dbReference type="Gene3D" id="2.60.40.380">
    <property type="entry name" value="Purple acid phosphatase-like, N-terminal"/>
    <property type="match status" value="3"/>
</dbReference>
<proteinExistence type="predicted"/>
<dbReference type="InterPro" id="IPR003961">
    <property type="entry name" value="FN3_dom"/>
</dbReference>
<dbReference type="Gene3D" id="2.60.40.1220">
    <property type="match status" value="3"/>
</dbReference>
<accession>A0ABW2AU77</accession>
<dbReference type="PANTHER" id="PTHR22953:SF153">
    <property type="entry name" value="PURPLE ACID PHOSPHATASE"/>
    <property type="match status" value="1"/>
</dbReference>
<feature type="region of interest" description="Disordered" evidence="2">
    <location>
        <begin position="1174"/>
        <end position="1193"/>
    </location>
</feature>
<dbReference type="PROSITE" id="PS50853">
    <property type="entry name" value="FN3"/>
    <property type="match status" value="3"/>
</dbReference>
<dbReference type="Gene3D" id="2.60.40.650">
    <property type="match status" value="1"/>
</dbReference>
<evidence type="ECO:0000256" key="1">
    <source>
        <dbReference type="ARBA" id="ARBA00022729"/>
    </source>
</evidence>
<dbReference type="PANTHER" id="PTHR22953">
    <property type="entry name" value="ACID PHOSPHATASE RELATED"/>
    <property type="match status" value="1"/>
</dbReference>
<organism evidence="4 5">
    <name type="scientific">Branchiibius cervicis</name>
    <dbReference type="NCBI Taxonomy" id="908252"/>
    <lineage>
        <taxon>Bacteria</taxon>
        <taxon>Bacillati</taxon>
        <taxon>Actinomycetota</taxon>
        <taxon>Actinomycetes</taxon>
        <taxon>Micrococcales</taxon>
        <taxon>Dermacoccaceae</taxon>
        <taxon>Branchiibius</taxon>
    </lineage>
</organism>
<keyword evidence="1" id="KW-0732">Signal</keyword>
<dbReference type="Proteomes" id="UP001596356">
    <property type="component" value="Unassembled WGS sequence"/>
</dbReference>
<feature type="compositionally biased region" description="Polar residues" evidence="2">
    <location>
        <begin position="204"/>
        <end position="215"/>
    </location>
</feature>
<dbReference type="InterPro" id="IPR025141">
    <property type="entry name" value="DUF4082"/>
</dbReference>
<dbReference type="InterPro" id="IPR013320">
    <property type="entry name" value="ConA-like_dom_sf"/>
</dbReference>
<dbReference type="InterPro" id="IPR008963">
    <property type="entry name" value="Purple_acid_Pase-like_N"/>
</dbReference>
<protein>
    <submittedName>
        <fullName evidence="4">DUF4082 domain-containing protein</fullName>
    </submittedName>
</protein>
<dbReference type="Pfam" id="PF17957">
    <property type="entry name" value="Big_7"/>
    <property type="match status" value="1"/>
</dbReference>
<dbReference type="InterPro" id="IPR046540">
    <property type="entry name" value="DMFA2_C"/>
</dbReference>
<dbReference type="Pfam" id="PF13205">
    <property type="entry name" value="Big_5"/>
    <property type="match status" value="3"/>
</dbReference>
<sequence length="2011" mass="204262">MYIVKLTMGDDVSQIPFVVRDDSTSSAVLFKTSDATWQAYNTYGGADYYTAPNGLTQSQARAFKISYNRPYATRGDNDGRDYLFSNEYPTLRFLERNGIDVSYTTDVDVSNGSSSLTSHKVFMSVGHDEYWTKSERDNVEAARDAGVNMMFLSGNEVYWHTRLAPSIDGSNTPDRTIVCYKDSWEPAKIDPGEGSPTWRDASQAAPNGSRPENSLTGTMYMSNYTDLAIDVSAAQGKTRLWRNTSLATMAAGSTASLLPHSIGYESDEDVDNGSRPAGLMRLSETTGATGQKVQNQAGTQVAAGTTTHSLTLYRAASGALVFGAGTINWGWGLDATHDGDTSGGVDSRMQQATLNMLADMGVLPTTLMSGMVMPAASTDTAAPTVTVTSPTSNTALANGSAVTVTGTAADNGGGVVTTVEVSLDGGKTYHRATGTTSWTYSGVISGIGSGAIKVRANDDSANLSTPVSVGVNVACPCSLFGQQTPAVAATSDTSAVELGVKFTADSDGFISGIRFFKGNGNSGTHMGTLWTSSGQALAAGTFSNESATGWQTLTFENPVSVTAGVTYVASYYAPNGHYAADNNFFSYADYHAAPLNAPGAPSSVTNGVYGSGHGFPTSSYQGTNYWVDVLYNRDNTTPPSVSRTSPVTGATSVATTATVTATFAATVDPSTVTIGLTDAQGNSVPGTMSFDASTRVARFVPSAPLGHGASYTASVSASSGSGVPMAAPYTWSFTVSAVDPLPGACPCSIWPDSATPDTPSSSDNGSLELGVKWTADVDGQVTGVRFYKGTLNLGTHTGTLWTATGTQLATVTFTGESSTGWQTAYFTSPVDVTAGTTYIVSYHAPNGGYAVTSGGLTTGVDSPPLHALAGTGLYTYGSGAPLNATNNNYWVDLVFMATDAAPSVASTSPGASATNVNVAATVSATMSGKVQNGTAKLAVSDAGGNPVAGTTSWSAASNTITFTPGAALATGASYTATVSGATALSGNLMSPYSFTFTTAGAGACPCTLFDSSAVPSTVDSGDGGSVELGVSFSPSMDGQITGLRFYKSALNTGTHSGSLWDASGNLLASGTFTGESASGWQYLSFDSPVAVSANQTYVVSYHAPNGHYSATGQFFASAYSNGPLTAGTGNGLYSYSSSRVFPTSSYGATNYWVDPIFKTGTPPDVTAPTVKSAAPLDGATSQPVASTPSATFSEPIDPSTLTFSVATSGGTAVTGTASYDGTSRTATFTPTSNLSRGTKYSVSVRASDVAGNAMSAATTWSFTTAQPDPTIGSCPCSLWTDATQPTSMTDPDSVAVELGTAFSTDTSGVITGVRFYKGPQNTGTHTVSLWTTDGTRLSTAVASSESSTGWQTVSFASPVAVSAGTTYVVSYNAPNGKYSSVAGGLSSALDVGPLHTVAAAGRYLYNSGYPSNSSNASYLVDPVFNPSVAQDTTPPVISTVKVTPSATSATVTWSTDESSTSVVAYGTSAGSLTSTATGASGTSHSVALTGLASGTTYYYQVTSVDPSGNSATSPSAAASFGTTDVTPPVISTVKVTPSATSATVTWSTDESSTSVVAYGTSAGSLTSTATGASGTSHSVALTGLASGTTYYYQVTSVDPSGNSATSPSAAASFGTTDVTPPVISAVSAAGSGTSATVTWTTDETSTSVVAYGTSATALTSTANGGSGTNHSVTLSGLTANTRYYYRVTSVDPSGNSATSPATNAAAAQYTPTVTPFTATSVSDFSTGSGGYVSDTSGGEIIATPAAGFEFAGTALPTGLASTTLATGGTTVVANKAATISGSQLAATQTSGTGISFTAAATMQAGHIIALGSTNGGASGVRAAFVVTSAGAMTAVVNDGLFNQKTIAITGSFSGTSHVYRIDWSNRAVTFFIDGVQVATNGFVPIGASLKPMLIDPVVDTQPLVVDWLRTGPYAASSTWVSKVIDAGAGVTWDTLTRDVTTATGTTVTIQVRTGATATPDSSWTAWSTVSATTGSIAKTSRYLQYQVVSTTSGTRFVSPETRSVQVSFHVP</sequence>
<dbReference type="Pfam" id="PF20254">
    <property type="entry name" value="DMFA2_C"/>
    <property type="match status" value="1"/>
</dbReference>
<dbReference type="SUPFAM" id="SSF81296">
    <property type="entry name" value="E set domains"/>
    <property type="match status" value="1"/>
</dbReference>